<dbReference type="Gene3D" id="3.40.50.300">
    <property type="entry name" value="P-loop containing nucleotide triphosphate hydrolases"/>
    <property type="match status" value="1"/>
</dbReference>
<proteinExistence type="predicted"/>
<reference evidence="3" key="1">
    <citation type="submission" date="2022-01" db="EMBL/GenBank/DDBJ databases">
        <title>Comparative genomics reveals a dynamic genome evolution in the ectomycorrhizal milk-cap (Lactarius) mushrooms.</title>
        <authorList>
            <consortium name="DOE Joint Genome Institute"/>
            <person name="Lebreton A."/>
            <person name="Tang N."/>
            <person name="Kuo A."/>
            <person name="LaButti K."/>
            <person name="Drula E."/>
            <person name="Barry K."/>
            <person name="Clum A."/>
            <person name="Lipzen A."/>
            <person name="Mousain D."/>
            <person name="Ng V."/>
            <person name="Wang R."/>
            <person name="Wang X."/>
            <person name="Dai Y."/>
            <person name="Henrissat B."/>
            <person name="Grigoriev I.V."/>
            <person name="Guerin-Laguette A."/>
            <person name="Yu F."/>
            <person name="Martin F.M."/>
        </authorList>
    </citation>
    <scope>NUCLEOTIDE SEQUENCE</scope>
    <source>
        <strain evidence="3">QP</strain>
    </source>
</reference>
<dbReference type="Proteomes" id="UP001201163">
    <property type="component" value="Unassembled WGS sequence"/>
</dbReference>
<dbReference type="InterPro" id="IPR050227">
    <property type="entry name" value="Rab"/>
</dbReference>
<comment type="caution">
    <text evidence="3">The sequence shown here is derived from an EMBL/GenBank/DDBJ whole genome shotgun (WGS) entry which is preliminary data.</text>
</comment>
<name>A0AAD4LAQ1_9AGAM</name>
<dbReference type="SMART" id="SM00174">
    <property type="entry name" value="RHO"/>
    <property type="match status" value="1"/>
</dbReference>
<accession>A0AAD4LAQ1</accession>
<dbReference type="InterPro" id="IPR005225">
    <property type="entry name" value="Small_GTP-bd"/>
</dbReference>
<dbReference type="FunFam" id="3.40.50.300:FF:001329">
    <property type="entry name" value="Small GTP-binding protein, putative"/>
    <property type="match status" value="1"/>
</dbReference>
<dbReference type="InterPro" id="IPR001806">
    <property type="entry name" value="Small_GTPase"/>
</dbReference>
<dbReference type="GO" id="GO:0005525">
    <property type="term" value="F:GTP binding"/>
    <property type="evidence" value="ECO:0007669"/>
    <property type="project" value="UniProtKB-KW"/>
</dbReference>
<dbReference type="NCBIfam" id="TIGR00231">
    <property type="entry name" value="small_GTP"/>
    <property type="match status" value="1"/>
</dbReference>
<evidence type="ECO:0000313" key="3">
    <source>
        <dbReference type="EMBL" id="KAH8984132.1"/>
    </source>
</evidence>
<dbReference type="AlphaFoldDB" id="A0AAD4LAQ1"/>
<dbReference type="EMBL" id="JAKELL010000079">
    <property type="protein sequence ID" value="KAH8984132.1"/>
    <property type="molecule type" value="Genomic_DNA"/>
</dbReference>
<keyword evidence="4" id="KW-1185">Reference proteome</keyword>
<organism evidence="3 4">
    <name type="scientific">Lactarius akahatsu</name>
    <dbReference type="NCBI Taxonomy" id="416441"/>
    <lineage>
        <taxon>Eukaryota</taxon>
        <taxon>Fungi</taxon>
        <taxon>Dikarya</taxon>
        <taxon>Basidiomycota</taxon>
        <taxon>Agaricomycotina</taxon>
        <taxon>Agaricomycetes</taxon>
        <taxon>Russulales</taxon>
        <taxon>Russulaceae</taxon>
        <taxon>Lactarius</taxon>
    </lineage>
</organism>
<evidence type="ECO:0000256" key="2">
    <source>
        <dbReference type="ARBA" id="ARBA00023134"/>
    </source>
</evidence>
<dbReference type="PROSITE" id="PS51419">
    <property type="entry name" value="RAB"/>
    <property type="match status" value="1"/>
</dbReference>
<dbReference type="SMART" id="SM00173">
    <property type="entry name" value="RAS"/>
    <property type="match status" value="1"/>
</dbReference>
<dbReference type="SMART" id="SM00175">
    <property type="entry name" value="RAB"/>
    <property type="match status" value="1"/>
</dbReference>
<dbReference type="Pfam" id="PF00071">
    <property type="entry name" value="Ras"/>
    <property type="match status" value="1"/>
</dbReference>
<keyword evidence="1" id="KW-0547">Nucleotide-binding</keyword>
<keyword evidence="2" id="KW-0342">GTP-binding</keyword>
<dbReference type="PRINTS" id="PR00449">
    <property type="entry name" value="RASTRNSFRMNG"/>
</dbReference>
<protein>
    <submittedName>
        <fullName evidence="3">Ras-domain-containing protein</fullName>
    </submittedName>
</protein>
<dbReference type="PANTHER" id="PTHR47977">
    <property type="entry name" value="RAS-RELATED PROTEIN RAB"/>
    <property type="match status" value="1"/>
</dbReference>
<dbReference type="InterPro" id="IPR027417">
    <property type="entry name" value="P-loop_NTPase"/>
</dbReference>
<evidence type="ECO:0000256" key="1">
    <source>
        <dbReference type="ARBA" id="ARBA00022741"/>
    </source>
</evidence>
<dbReference type="CDD" id="cd00154">
    <property type="entry name" value="Rab"/>
    <property type="match status" value="1"/>
</dbReference>
<dbReference type="PROSITE" id="PS51421">
    <property type="entry name" value="RAS"/>
    <property type="match status" value="1"/>
</dbReference>
<sequence length="202" mass="22578">MPPMRSNTLNDSVNIKLLVLGIASVGKSSLLLRFTDQQWLPEGEMNPTIGVDTLEHKLDVKGKRVNLNIWDTAGDERLRAITSSYYRGTQGIILVYDVTSRETFDAISWWFAERSKYAPEPVVKMIVGNKSDKSHMRQVSTAEGAAFAAQNKCMFIESSAKTAVGVRETFRKVLERIIDVPELCSTPKLTFKAPNDLANILK</sequence>
<gene>
    <name evidence="3" type="ORF">EDB92DRAFT_1888217</name>
</gene>
<dbReference type="GO" id="GO:0003924">
    <property type="term" value="F:GTPase activity"/>
    <property type="evidence" value="ECO:0007669"/>
    <property type="project" value="InterPro"/>
</dbReference>
<evidence type="ECO:0000313" key="4">
    <source>
        <dbReference type="Proteomes" id="UP001201163"/>
    </source>
</evidence>
<dbReference type="SUPFAM" id="SSF52540">
    <property type="entry name" value="P-loop containing nucleoside triphosphate hydrolases"/>
    <property type="match status" value="1"/>
</dbReference>